<evidence type="ECO:0000256" key="1">
    <source>
        <dbReference type="SAM" id="SignalP"/>
    </source>
</evidence>
<dbReference type="Proteomes" id="UP000760494">
    <property type="component" value="Unassembled WGS sequence"/>
</dbReference>
<dbReference type="AlphaFoldDB" id="A0A9Q9RFY9"/>
<proteinExistence type="predicted"/>
<name>A0A9Q9RFY9_FUSFU</name>
<feature type="signal peptide" evidence="1">
    <location>
        <begin position="1"/>
        <end position="20"/>
    </location>
</feature>
<dbReference type="Gene3D" id="3.90.1300.10">
    <property type="entry name" value="Amidase signature (AS) domain"/>
    <property type="match status" value="2"/>
</dbReference>
<dbReference type="EMBL" id="CABFJX010000057">
    <property type="protein sequence ID" value="VTT61228.1"/>
    <property type="molecule type" value="Genomic_DNA"/>
</dbReference>
<dbReference type="Pfam" id="PF01425">
    <property type="entry name" value="Amidase"/>
    <property type="match status" value="1"/>
</dbReference>
<evidence type="ECO:0000313" key="4">
    <source>
        <dbReference type="Proteomes" id="UP000760494"/>
    </source>
</evidence>
<dbReference type="PANTHER" id="PTHR42678:SF34">
    <property type="entry name" value="OS04G0183300 PROTEIN"/>
    <property type="match status" value="1"/>
</dbReference>
<sequence length="296" mass="32072">MGPFTSLLAVALTFIWTSGALNSPAQKSAVISIKPTVGLPSRHGAHLVSEWQDTVGVLARTVQDAATVLIAIAGTDPNDPFTISDPRDDSNTRKLGQDTNFAHACTKSGLEGKGIAACSPRIPRHLFPNDEVVVTALDKAFPIMRAQGDTIVDNVRFSEFNSNYTSSEDIDWTFGLRVSIHEKNPEERPDDWGMDEWLKCEELDLNVGGCPTIGVPLEYYPKDHPIAHRKSSGLATTGPNVPSGGLFIGRRWADSNLIAAAHAFEQACLIRDQVPPIVSSDIQLPLHKAEKIGESL</sequence>
<dbReference type="InterPro" id="IPR036928">
    <property type="entry name" value="AS_sf"/>
</dbReference>
<dbReference type="SUPFAM" id="SSF75304">
    <property type="entry name" value="Amidase signature (AS) enzymes"/>
    <property type="match status" value="1"/>
</dbReference>
<protein>
    <recommendedName>
        <fullName evidence="2">Amidase domain-containing protein</fullName>
    </recommendedName>
</protein>
<dbReference type="InterPro" id="IPR023631">
    <property type="entry name" value="Amidase_dom"/>
</dbReference>
<dbReference type="PANTHER" id="PTHR42678">
    <property type="entry name" value="AMIDASE"/>
    <property type="match status" value="1"/>
</dbReference>
<organism evidence="3 4">
    <name type="scientific">Fusarium fujikuroi</name>
    <name type="common">Bakanae and foot rot disease fungus</name>
    <name type="synonym">Gibberella fujikuroi</name>
    <dbReference type="NCBI Taxonomy" id="5127"/>
    <lineage>
        <taxon>Eukaryota</taxon>
        <taxon>Fungi</taxon>
        <taxon>Dikarya</taxon>
        <taxon>Ascomycota</taxon>
        <taxon>Pezizomycotina</taxon>
        <taxon>Sordariomycetes</taxon>
        <taxon>Hypocreomycetidae</taxon>
        <taxon>Hypocreales</taxon>
        <taxon>Nectriaceae</taxon>
        <taxon>Fusarium</taxon>
        <taxon>Fusarium fujikuroi species complex</taxon>
    </lineage>
</organism>
<feature type="chain" id="PRO_5040113919" description="Amidase domain-containing protein" evidence="1">
    <location>
        <begin position="21"/>
        <end position="296"/>
    </location>
</feature>
<feature type="domain" description="Amidase" evidence="2">
    <location>
        <begin position="18"/>
        <end position="84"/>
    </location>
</feature>
<comment type="caution">
    <text evidence="3">The sequence shown here is derived from an EMBL/GenBank/DDBJ whole genome shotgun (WGS) entry which is preliminary data.</text>
</comment>
<gene>
    <name evidence="3" type="ORF">C2S_4404</name>
</gene>
<reference evidence="3" key="1">
    <citation type="submission" date="2019-05" db="EMBL/GenBank/DDBJ databases">
        <authorList>
            <person name="Piombo E."/>
        </authorList>
    </citation>
    <scope>NUCLEOTIDE SEQUENCE</scope>
    <source>
        <strain evidence="3">C2S</strain>
    </source>
</reference>
<evidence type="ECO:0000259" key="2">
    <source>
        <dbReference type="Pfam" id="PF01425"/>
    </source>
</evidence>
<accession>A0A9Q9RFY9</accession>
<keyword evidence="1" id="KW-0732">Signal</keyword>
<evidence type="ECO:0000313" key="3">
    <source>
        <dbReference type="EMBL" id="VTT61228.1"/>
    </source>
</evidence>